<protein>
    <recommendedName>
        <fullName evidence="3">Lipoprotein</fullName>
    </recommendedName>
</protein>
<accession>A0ABY0TGR2</accession>
<sequence length="137" mass="14996">MQMRQIVTMIGIGFFMLAGCRNTPPLVPVPRVSTPPLKTTVGDITKKAAKEYSICVWSSAEKMRAGSPDARLVVDTAENSCKKNVQRLQLALVAEKTDPVFAQSYVDTIVKNAKTEAMVLVLTGNAKDAKDRDIKQQ</sequence>
<dbReference type="RefSeq" id="WP_074632646.1">
    <property type="nucleotide sequence ID" value="NZ_FNKY01000001.1"/>
</dbReference>
<dbReference type="EMBL" id="FNKY01000001">
    <property type="protein sequence ID" value="SDQ79778.1"/>
    <property type="molecule type" value="Genomic_DNA"/>
</dbReference>
<reference evidence="1 2" key="1">
    <citation type="submission" date="2016-10" db="EMBL/GenBank/DDBJ databases">
        <authorList>
            <person name="Varghese N."/>
            <person name="Submissions S."/>
        </authorList>
    </citation>
    <scope>NUCLEOTIDE SEQUENCE [LARGE SCALE GENOMIC DNA]</scope>
    <source>
        <strain evidence="1 2">Nl1</strain>
    </source>
</reference>
<evidence type="ECO:0000313" key="1">
    <source>
        <dbReference type="EMBL" id="SDQ79778.1"/>
    </source>
</evidence>
<dbReference type="Proteomes" id="UP000183471">
    <property type="component" value="Unassembled WGS sequence"/>
</dbReference>
<comment type="caution">
    <text evidence="1">The sequence shown here is derived from an EMBL/GenBank/DDBJ whole genome shotgun (WGS) entry which is preliminary data.</text>
</comment>
<name>A0ABY0TGR2_9PROT</name>
<gene>
    <name evidence="1" type="ORF">SAMN05216402_2327</name>
</gene>
<organism evidence="1 2">
    <name type="scientific">Nitrosospira multiformis</name>
    <dbReference type="NCBI Taxonomy" id="1231"/>
    <lineage>
        <taxon>Bacteria</taxon>
        <taxon>Pseudomonadati</taxon>
        <taxon>Pseudomonadota</taxon>
        <taxon>Betaproteobacteria</taxon>
        <taxon>Nitrosomonadales</taxon>
        <taxon>Nitrosomonadaceae</taxon>
        <taxon>Nitrosospira</taxon>
    </lineage>
</organism>
<evidence type="ECO:0008006" key="3">
    <source>
        <dbReference type="Google" id="ProtNLM"/>
    </source>
</evidence>
<evidence type="ECO:0000313" key="2">
    <source>
        <dbReference type="Proteomes" id="UP000183471"/>
    </source>
</evidence>
<keyword evidence="2" id="KW-1185">Reference proteome</keyword>
<proteinExistence type="predicted"/>
<dbReference type="PROSITE" id="PS51257">
    <property type="entry name" value="PROKAR_LIPOPROTEIN"/>
    <property type="match status" value="1"/>
</dbReference>